<dbReference type="Pfam" id="PF00196">
    <property type="entry name" value="GerE"/>
    <property type="match status" value="1"/>
</dbReference>
<dbReference type="Pfam" id="PF00072">
    <property type="entry name" value="Response_reg"/>
    <property type="match status" value="1"/>
</dbReference>
<dbReference type="InterPro" id="IPR000792">
    <property type="entry name" value="Tscrpt_reg_LuxR_C"/>
</dbReference>
<dbReference type="Gene3D" id="3.40.50.2300">
    <property type="match status" value="1"/>
</dbReference>
<feature type="modified residue" description="4-aspartylphosphate" evidence="3">
    <location>
        <position position="56"/>
    </location>
</feature>
<dbReference type="SMART" id="SM00448">
    <property type="entry name" value="REC"/>
    <property type="match status" value="1"/>
</dbReference>
<evidence type="ECO:0000256" key="3">
    <source>
        <dbReference type="PROSITE-ProRule" id="PRU00169"/>
    </source>
</evidence>
<evidence type="ECO:0000256" key="1">
    <source>
        <dbReference type="ARBA" id="ARBA00022553"/>
    </source>
</evidence>
<gene>
    <name evidence="6" type="ORF">JR347_06980</name>
</gene>
<sequence length="218" mass="24273">MKSIKVLLVDDHKLLLEGIDAMLSNLEFIKIIGKATSGEEAINEANDKNPDVVLMDIIMHGMTGIEASKWIKEQNSEIKIILISSDVSEELVQLAIQAGVDGYLPKNVDKKTLVEAVKTVHDGERFFSKDVTKVVMDAMYNAKNKPKSKPTKSSELTNREFEVLQQLALGKSNHEIADELFISVKTVETHKGNLMAKLDLKNAVDLVKYAIKNKIIEI</sequence>
<dbReference type="RefSeq" id="WP_205723330.1">
    <property type="nucleotide sequence ID" value="NZ_CP070608.1"/>
</dbReference>
<dbReference type="GO" id="GO:0003677">
    <property type="term" value="F:DNA binding"/>
    <property type="evidence" value="ECO:0007669"/>
    <property type="project" value="UniProtKB-KW"/>
</dbReference>
<name>A0A975A2G5_9BACT</name>
<dbReference type="SUPFAM" id="SSF46894">
    <property type="entry name" value="C-terminal effector domain of the bipartite response regulators"/>
    <property type="match status" value="1"/>
</dbReference>
<dbReference type="PRINTS" id="PR00038">
    <property type="entry name" value="HTHLUXR"/>
</dbReference>
<protein>
    <submittedName>
        <fullName evidence="6">Response regulator transcription factor</fullName>
    </submittedName>
</protein>
<dbReference type="InterPro" id="IPR039420">
    <property type="entry name" value="WalR-like"/>
</dbReference>
<dbReference type="KEGG" id="fuv:JR347_06980"/>
<dbReference type="EMBL" id="CP070608">
    <property type="protein sequence ID" value="QSE98816.1"/>
    <property type="molecule type" value="Genomic_DNA"/>
</dbReference>
<dbReference type="PANTHER" id="PTHR43214">
    <property type="entry name" value="TWO-COMPONENT RESPONSE REGULATOR"/>
    <property type="match status" value="1"/>
</dbReference>
<accession>A0A975A2G5</accession>
<feature type="domain" description="Response regulatory" evidence="5">
    <location>
        <begin position="5"/>
        <end position="121"/>
    </location>
</feature>
<organism evidence="6 7">
    <name type="scientific">Fulvivirga lutea</name>
    <dbReference type="NCBI Taxonomy" id="2810512"/>
    <lineage>
        <taxon>Bacteria</taxon>
        <taxon>Pseudomonadati</taxon>
        <taxon>Bacteroidota</taxon>
        <taxon>Cytophagia</taxon>
        <taxon>Cytophagales</taxon>
        <taxon>Fulvivirgaceae</taxon>
        <taxon>Fulvivirga</taxon>
    </lineage>
</organism>
<dbReference type="PROSITE" id="PS50043">
    <property type="entry name" value="HTH_LUXR_2"/>
    <property type="match status" value="1"/>
</dbReference>
<proteinExistence type="predicted"/>
<dbReference type="PANTHER" id="PTHR43214:SF43">
    <property type="entry name" value="TWO-COMPONENT RESPONSE REGULATOR"/>
    <property type="match status" value="1"/>
</dbReference>
<keyword evidence="7" id="KW-1185">Reference proteome</keyword>
<dbReference type="PROSITE" id="PS50110">
    <property type="entry name" value="RESPONSE_REGULATORY"/>
    <property type="match status" value="1"/>
</dbReference>
<dbReference type="InterPro" id="IPR016032">
    <property type="entry name" value="Sig_transdc_resp-reg_C-effctor"/>
</dbReference>
<keyword evidence="2" id="KW-0238">DNA-binding</keyword>
<evidence type="ECO:0000259" key="5">
    <source>
        <dbReference type="PROSITE" id="PS50110"/>
    </source>
</evidence>
<dbReference type="InterPro" id="IPR001789">
    <property type="entry name" value="Sig_transdc_resp-reg_receiver"/>
</dbReference>
<dbReference type="InterPro" id="IPR058245">
    <property type="entry name" value="NreC/VraR/RcsB-like_REC"/>
</dbReference>
<dbReference type="PROSITE" id="PS00622">
    <property type="entry name" value="HTH_LUXR_1"/>
    <property type="match status" value="1"/>
</dbReference>
<dbReference type="GO" id="GO:0006355">
    <property type="term" value="P:regulation of DNA-templated transcription"/>
    <property type="evidence" value="ECO:0007669"/>
    <property type="project" value="InterPro"/>
</dbReference>
<evidence type="ECO:0000313" key="6">
    <source>
        <dbReference type="EMBL" id="QSE98816.1"/>
    </source>
</evidence>
<dbReference type="SMART" id="SM00421">
    <property type="entry name" value="HTH_LUXR"/>
    <property type="match status" value="1"/>
</dbReference>
<dbReference type="GO" id="GO:0000160">
    <property type="term" value="P:phosphorelay signal transduction system"/>
    <property type="evidence" value="ECO:0007669"/>
    <property type="project" value="InterPro"/>
</dbReference>
<keyword evidence="1 3" id="KW-0597">Phosphoprotein</keyword>
<dbReference type="AlphaFoldDB" id="A0A975A2G5"/>
<dbReference type="SUPFAM" id="SSF52172">
    <property type="entry name" value="CheY-like"/>
    <property type="match status" value="1"/>
</dbReference>
<evidence type="ECO:0000313" key="7">
    <source>
        <dbReference type="Proteomes" id="UP000662783"/>
    </source>
</evidence>
<evidence type="ECO:0000259" key="4">
    <source>
        <dbReference type="PROSITE" id="PS50043"/>
    </source>
</evidence>
<dbReference type="CDD" id="cd06170">
    <property type="entry name" value="LuxR_C_like"/>
    <property type="match status" value="1"/>
</dbReference>
<reference evidence="6" key="1">
    <citation type="submission" date="2021-02" db="EMBL/GenBank/DDBJ databases">
        <title>Fulvivirga sp. S481 isolated from sea water.</title>
        <authorList>
            <person name="Bae S.S."/>
            <person name="Baek K."/>
        </authorList>
    </citation>
    <scope>NUCLEOTIDE SEQUENCE</scope>
    <source>
        <strain evidence="6">S481</strain>
    </source>
</reference>
<feature type="domain" description="HTH luxR-type" evidence="4">
    <location>
        <begin position="149"/>
        <end position="214"/>
    </location>
</feature>
<dbReference type="InterPro" id="IPR011006">
    <property type="entry name" value="CheY-like_superfamily"/>
</dbReference>
<dbReference type="CDD" id="cd17535">
    <property type="entry name" value="REC_NarL-like"/>
    <property type="match status" value="1"/>
</dbReference>
<evidence type="ECO:0000256" key="2">
    <source>
        <dbReference type="ARBA" id="ARBA00023125"/>
    </source>
</evidence>
<dbReference type="Proteomes" id="UP000662783">
    <property type="component" value="Chromosome"/>
</dbReference>